<reference evidence="2" key="1">
    <citation type="submission" date="2018-06" db="EMBL/GenBank/DDBJ databases">
        <authorList>
            <person name="Zhirakovskaya E."/>
        </authorList>
    </citation>
    <scope>NUCLEOTIDE SEQUENCE</scope>
</reference>
<name>A0A3B1A5T0_9ZZZZ</name>
<accession>A0A3B1A5T0</accession>
<gene>
    <name evidence="2" type="ORF">MNBD_GAMMA21-3064</name>
</gene>
<dbReference type="EMBL" id="UOFR01000020">
    <property type="protein sequence ID" value="VAW93559.1"/>
    <property type="molecule type" value="Genomic_DNA"/>
</dbReference>
<evidence type="ECO:0000256" key="1">
    <source>
        <dbReference type="SAM" id="Phobius"/>
    </source>
</evidence>
<dbReference type="InterPro" id="IPR011990">
    <property type="entry name" value="TPR-like_helical_dom_sf"/>
</dbReference>
<dbReference type="Gene3D" id="1.25.40.10">
    <property type="entry name" value="Tetratricopeptide repeat domain"/>
    <property type="match status" value="1"/>
</dbReference>
<protein>
    <submittedName>
        <fullName evidence="2">Uncharacterized protein</fullName>
    </submittedName>
</protein>
<feature type="transmembrane region" description="Helical" evidence="1">
    <location>
        <begin position="7"/>
        <end position="24"/>
    </location>
</feature>
<organism evidence="2">
    <name type="scientific">hydrothermal vent metagenome</name>
    <dbReference type="NCBI Taxonomy" id="652676"/>
    <lineage>
        <taxon>unclassified sequences</taxon>
        <taxon>metagenomes</taxon>
        <taxon>ecological metagenomes</taxon>
    </lineage>
</organism>
<keyword evidence="1" id="KW-1133">Transmembrane helix</keyword>
<keyword evidence="1" id="KW-0812">Transmembrane</keyword>
<proteinExistence type="predicted"/>
<sequence length="1202" mass="140508">MTAKKNLFYILLIILVLLVTYHSYNYFKQYKRNVEYEQAKEKHRQATSLYYAKSALDFRIRFFSLKNNVKGQNWDTLPEEQSKSVWFHKEKALYQKISKDKSYDILVLPLQEYRPSLDRVTRISSARYIADEIRNRTSKSVMPVELAQRLLGERSFRFSDTDVAKLAERHKIKKIIYLYINQQYRGYPKTKLAIVADTVDKGLQVKLFDIAAKSKIITFELAVMDVTPEIVSQLFGDNMERKSNKVEHFSIPPRLPETIIELAEGEKSPLQQAINLQLLGMLVPKNSRYERRRFFERSLIALRSVNPDSSAYNYLTSRAYFYLYRRPMALKQLGEPKTHEEKALHAYIKGNYPELKLMYEKIESPLFKLMAYFELSNLGEVYLITEELPLPIGIANKWMELAVSRTRDNDIWYAPDNTRFFRNLEGAFPEFDILYTDQIKSKAAIGDIRKYNYKLDTIFETAFLNYVNNNEESLCCYQGSSKVSKYDIALLYRTVGISNLLRKLNKYVNVQARYNASVDLYDAYESVFDGHGGLLRFKAEILDNKIDRASETEKMALIKDAYEQADMSYRLIGGTDQDAYIAFYIKRKYLQEYKNTFNHSNDRNILSMYSHDYPSSYSVGGSLKDPADIFRYTHTDFNLFERALNMLENKESESDVNITKEEMQADLKTRFNGHPGKIPFQARTLSRRGDVEGARRILTAAVENKAHIWTVYSQLGWFFIQDGQYDKAKEVFLKYPEFSKKIHNDPVTLSHHAFDAGSMLFWRGAAEQSRVFYQFAADLDTGSGSSIAGAQRVAILDRDFLTATQISLHAAQRYNSIYRYRDYLEMMHVYGLHERAEAGFVELAPRFETPQLWSGKFIGQRIQHTSLNEFIDWIYDYKKTAHDKLLAQIDRFTLTQSVVDRKLTTDNLPAINKVIALRGIQDNFKKGFNSASKLIKYLDSEPGMDITEVVINQDFPPAGDSKDYPAAPPVEQEIKSVPSKYSLFIDAYTHLKNNNILLAYERFKQYAMFYNIGTPDYKMDTHVLPYMALTVKEANKLENFERYLKEEYRIKHNDTFDYRLANAIILAEKGDVDESLKNLDKSLSLRPHTNFRVTYTMYQMLEISEMLYKKTKDQRYITKALKWANYYQKIQPHVSWTYAFEAKYGKNTKDRIEAIAYTLYLDPQSYWLQSAPTKYHVRAKKWWIKNNPFILPKQKQTKKTKT</sequence>
<keyword evidence="1" id="KW-0472">Membrane</keyword>
<dbReference type="AlphaFoldDB" id="A0A3B1A5T0"/>
<evidence type="ECO:0000313" key="2">
    <source>
        <dbReference type="EMBL" id="VAW93559.1"/>
    </source>
</evidence>
<dbReference type="SUPFAM" id="SSF48452">
    <property type="entry name" value="TPR-like"/>
    <property type="match status" value="1"/>
</dbReference>